<protein>
    <submittedName>
        <fullName evidence="4">Unannotated protein</fullName>
    </submittedName>
</protein>
<reference evidence="4" key="1">
    <citation type="submission" date="2020-05" db="EMBL/GenBank/DDBJ databases">
        <authorList>
            <person name="Chiriac C."/>
            <person name="Salcher M."/>
            <person name="Ghai R."/>
            <person name="Kavagutti S V."/>
        </authorList>
    </citation>
    <scope>NUCLEOTIDE SEQUENCE</scope>
</reference>
<evidence type="ECO:0000259" key="2">
    <source>
        <dbReference type="Pfam" id="PF19187"/>
    </source>
</evidence>
<dbReference type="InterPro" id="IPR043839">
    <property type="entry name" value="PafC_HTH"/>
</dbReference>
<accession>A0A6J6CZ87</accession>
<organism evidence="4">
    <name type="scientific">freshwater metagenome</name>
    <dbReference type="NCBI Taxonomy" id="449393"/>
    <lineage>
        <taxon>unclassified sequences</taxon>
        <taxon>metagenomes</taxon>
        <taxon>ecological metagenomes</taxon>
    </lineage>
</organism>
<dbReference type="EMBL" id="CAEZTI010000010">
    <property type="protein sequence ID" value="CAB4556807.1"/>
    <property type="molecule type" value="Genomic_DNA"/>
</dbReference>
<dbReference type="Pfam" id="PF25583">
    <property type="entry name" value="WCX"/>
    <property type="match status" value="1"/>
</dbReference>
<dbReference type="Pfam" id="PF19187">
    <property type="entry name" value="HTH_PafC"/>
    <property type="match status" value="1"/>
</dbReference>
<feature type="domain" description="WYL" evidence="1">
    <location>
        <begin position="142"/>
        <end position="209"/>
    </location>
</feature>
<evidence type="ECO:0000313" key="4">
    <source>
        <dbReference type="EMBL" id="CAB4556807.1"/>
    </source>
</evidence>
<dbReference type="InterPro" id="IPR057727">
    <property type="entry name" value="WCX_dom"/>
</dbReference>
<proteinExistence type="predicted"/>
<sequence>MSGRRGPRSAEDRVRGLLRMLPWLMERELISIADMARQFSMSEEDLIEDIEMASMCGVPPYTPLELADLYIDEGYIHVGVNKQFDRRLELTASEAFGLTLLATAARDLPGFSRGRELKSAQKKLLRVLGEGVVDIDIESPPFLAELTTASTSGERQELTYWTPAKNEESVRTITVRTVFTDRGHWYISADDDLSGESRHFRVDRIRQLQPTGEFVPVAPVSAEVPVWFADAQDNIVVTATVAANAAWVVETYPCQNIVEHADGSFTITIVANSEHWLGRLLLRAEGGVTVTSPDHLVGLQSRVATDVLARYRANNSDT</sequence>
<dbReference type="InterPro" id="IPR026881">
    <property type="entry name" value="WYL_dom"/>
</dbReference>
<feature type="domain" description="PafC HTH" evidence="2">
    <location>
        <begin position="12"/>
        <end position="125"/>
    </location>
</feature>
<feature type="domain" description="WCX" evidence="3">
    <location>
        <begin position="235"/>
        <end position="297"/>
    </location>
</feature>
<dbReference type="PANTHER" id="PTHR34580:SF1">
    <property type="entry name" value="PROTEIN PAFC"/>
    <property type="match status" value="1"/>
</dbReference>
<evidence type="ECO:0000259" key="3">
    <source>
        <dbReference type="Pfam" id="PF25583"/>
    </source>
</evidence>
<gene>
    <name evidence="4" type="ORF">UFOPK1619_00110</name>
</gene>
<dbReference type="PANTHER" id="PTHR34580">
    <property type="match status" value="1"/>
</dbReference>
<evidence type="ECO:0000259" key="1">
    <source>
        <dbReference type="Pfam" id="PF13280"/>
    </source>
</evidence>
<name>A0A6J6CZ87_9ZZZZ</name>
<dbReference type="AlphaFoldDB" id="A0A6J6CZ87"/>
<dbReference type="PIRSF" id="PIRSF016838">
    <property type="entry name" value="PafC"/>
    <property type="match status" value="1"/>
</dbReference>
<dbReference type="InterPro" id="IPR028349">
    <property type="entry name" value="PafC-like"/>
</dbReference>
<dbReference type="PROSITE" id="PS52050">
    <property type="entry name" value="WYL"/>
    <property type="match status" value="1"/>
</dbReference>
<dbReference type="InterPro" id="IPR051534">
    <property type="entry name" value="CBASS_pafABC_assoc_protein"/>
</dbReference>
<dbReference type="Pfam" id="PF13280">
    <property type="entry name" value="WYL"/>
    <property type="match status" value="1"/>
</dbReference>